<feature type="region of interest" description="Disordered" evidence="1">
    <location>
        <begin position="1"/>
        <end position="90"/>
    </location>
</feature>
<reference evidence="2" key="1">
    <citation type="submission" date="2025-08" db="UniProtKB">
        <authorList>
            <consortium name="Ensembl"/>
        </authorList>
    </citation>
    <scope>IDENTIFICATION</scope>
</reference>
<feature type="compositionally biased region" description="Acidic residues" evidence="1">
    <location>
        <begin position="132"/>
        <end position="149"/>
    </location>
</feature>
<dbReference type="Proteomes" id="UP000694406">
    <property type="component" value="Unplaced"/>
</dbReference>
<dbReference type="PANTHER" id="PTHR22014">
    <property type="entry name" value="RNA-BINDING PROTEIN 33"/>
    <property type="match status" value="1"/>
</dbReference>
<organism evidence="2 3">
    <name type="scientific">Laticauda laticaudata</name>
    <name type="common">Blue-ringed sea krait</name>
    <name type="synonym">Blue-lipped sea krait</name>
    <dbReference type="NCBI Taxonomy" id="8630"/>
    <lineage>
        <taxon>Eukaryota</taxon>
        <taxon>Metazoa</taxon>
        <taxon>Chordata</taxon>
        <taxon>Craniata</taxon>
        <taxon>Vertebrata</taxon>
        <taxon>Euteleostomi</taxon>
        <taxon>Lepidosauria</taxon>
        <taxon>Squamata</taxon>
        <taxon>Bifurcata</taxon>
        <taxon>Unidentata</taxon>
        <taxon>Episquamata</taxon>
        <taxon>Toxicofera</taxon>
        <taxon>Serpentes</taxon>
        <taxon>Colubroidea</taxon>
        <taxon>Elapidae</taxon>
        <taxon>Laticaudinae</taxon>
        <taxon>Laticauda</taxon>
    </lineage>
</organism>
<evidence type="ECO:0000256" key="1">
    <source>
        <dbReference type="SAM" id="MobiDB-lite"/>
    </source>
</evidence>
<name>A0A8C5R9F5_LATLA</name>
<proteinExistence type="predicted"/>
<feature type="compositionally biased region" description="Polar residues" evidence="1">
    <location>
        <begin position="21"/>
        <end position="50"/>
    </location>
</feature>
<reference evidence="2" key="2">
    <citation type="submission" date="2025-09" db="UniProtKB">
        <authorList>
            <consortium name="Ensembl"/>
        </authorList>
    </citation>
    <scope>IDENTIFICATION</scope>
</reference>
<dbReference type="Ensembl" id="ENSLLTT00000000156.1">
    <property type="protein sequence ID" value="ENSLLTP00000000152.1"/>
    <property type="gene ID" value="ENSLLTG00000000122.1"/>
</dbReference>
<dbReference type="GeneTree" id="ENSGT00530000063891"/>
<accession>A0A8C5R9F5</accession>
<feature type="compositionally biased region" description="Acidic residues" evidence="1">
    <location>
        <begin position="72"/>
        <end position="90"/>
    </location>
</feature>
<feature type="compositionally biased region" description="Basic and acidic residues" evidence="1">
    <location>
        <begin position="150"/>
        <end position="159"/>
    </location>
</feature>
<feature type="compositionally biased region" description="Acidic residues" evidence="1">
    <location>
        <begin position="51"/>
        <end position="64"/>
    </location>
</feature>
<evidence type="ECO:0000313" key="2">
    <source>
        <dbReference type="Ensembl" id="ENSLLTP00000000152.1"/>
    </source>
</evidence>
<sequence length="195" mass="22770">MSDEELNDDLLQSDNEEDQHYSSQDVTASLNATTSVVTSFKLTENANETPIEQDLEYEQGEDEIGYDKSDVPEEYAEEYSEEQYEGQEAELTEDQIEYGEDQGEEENYNDEVLDLEINEPLDEFPAVIENLEFQEDIKEESDEEEEDNEESGRSRFKTERKEGTIIRLSDITRERRNIPETLGKTLDEWLRKLDI</sequence>
<dbReference type="PANTHER" id="PTHR22014:SF2">
    <property type="entry name" value="RNA-BINDING PROTEIN 33"/>
    <property type="match status" value="1"/>
</dbReference>
<dbReference type="GO" id="GO:0003723">
    <property type="term" value="F:RNA binding"/>
    <property type="evidence" value="ECO:0007669"/>
    <property type="project" value="TreeGrafter"/>
</dbReference>
<feature type="region of interest" description="Disordered" evidence="1">
    <location>
        <begin position="132"/>
        <end position="159"/>
    </location>
</feature>
<evidence type="ECO:0000313" key="3">
    <source>
        <dbReference type="Proteomes" id="UP000694406"/>
    </source>
</evidence>
<protein>
    <submittedName>
        <fullName evidence="2">Uncharacterized protein</fullName>
    </submittedName>
</protein>
<keyword evidence="3" id="KW-1185">Reference proteome</keyword>
<dbReference type="AlphaFoldDB" id="A0A8C5R9F5"/>
<dbReference type="InterPro" id="IPR039878">
    <property type="entry name" value="RBM33"/>
</dbReference>